<feature type="chain" id="PRO_5045534603" evidence="2">
    <location>
        <begin position="23"/>
        <end position="253"/>
    </location>
</feature>
<feature type="repeat" description="TPR" evidence="1">
    <location>
        <begin position="69"/>
        <end position="102"/>
    </location>
</feature>
<dbReference type="InterPro" id="IPR013360">
    <property type="entry name" value="Pilus_4_PilW"/>
</dbReference>
<dbReference type="InterPro" id="IPR019734">
    <property type="entry name" value="TPR_rpt"/>
</dbReference>
<evidence type="ECO:0000313" key="3">
    <source>
        <dbReference type="EMBL" id="MFC4159224.1"/>
    </source>
</evidence>
<accession>A0ABV8MPH2</accession>
<dbReference type="InterPro" id="IPR011990">
    <property type="entry name" value="TPR-like_helical_dom_sf"/>
</dbReference>
<proteinExistence type="predicted"/>
<dbReference type="RefSeq" id="WP_378162755.1">
    <property type="nucleotide sequence ID" value="NZ_JBHSBU010000001.1"/>
</dbReference>
<dbReference type="PANTHER" id="PTHR12558:SF13">
    <property type="entry name" value="CELL DIVISION CYCLE PROTEIN 27 HOMOLOG"/>
    <property type="match status" value="1"/>
</dbReference>
<dbReference type="SUPFAM" id="SSF48452">
    <property type="entry name" value="TPR-like"/>
    <property type="match status" value="1"/>
</dbReference>
<keyword evidence="4" id="KW-1185">Reference proteome</keyword>
<dbReference type="PROSITE" id="PS50005">
    <property type="entry name" value="TPR"/>
    <property type="match status" value="1"/>
</dbReference>
<dbReference type="Gene3D" id="1.25.40.10">
    <property type="entry name" value="Tetratricopeptide repeat domain"/>
    <property type="match status" value="1"/>
</dbReference>
<organism evidence="3 4">
    <name type="scientific">Chitinimonas lacunae</name>
    <dbReference type="NCBI Taxonomy" id="1963018"/>
    <lineage>
        <taxon>Bacteria</taxon>
        <taxon>Pseudomonadati</taxon>
        <taxon>Pseudomonadota</taxon>
        <taxon>Betaproteobacteria</taxon>
        <taxon>Neisseriales</taxon>
        <taxon>Chitinibacteraceae</taxon>
        <taxon>Chitinimonas</taxon>
    </lineage>
</organism>
<comment type="caution">
    <text evidence="3">The sequence shown here is derived from an EMBL/GenBank/DDBJ whole genome shotgun (WGS) entry which is preliminary data.</text>
</comment>
<dbReference type="SMART" id="SM00028">
    <property type="entry name" value="TPR"/>
    <property type="match status" value="3"/>
</dbReference>
<reference evidence="4" key="1">
    <citation type="journal article" date="2019" name="Int. J. Syst. Evol. Microbiol.">
        <title>The Global Catalogue of Microorganisms (GCM) 10K type strain sequencing project: providing services to taxonomists for standard genome sequencing and annotation.</title>
        <authorList>
            <consortium name="The Broad Institute Genomics Platform"/>
            <consortium name="The Broad Institute Genome Sequencing Center for Infectious Disease"/>
            <person name="Wu L."/>
            <person name="Ma J."/>
        </authorList>
    </citation>
    <scope>NUCLEOTIDE SEQUENCE [LARGE SCALE GENOMIC DNA]</scope>
    <source>
        <strain evidence="4">LMG 29894</strain>
    </source>
</reference>
<dbReference type="EMBL" id="JBHSBU010000001">
    <property type="protein sequence ID" value="MFC4159224.1"/>
    <property type="molecule type" value="Genomic_DNA"/>
</dbReference>
<dbReference type="Pfam" id="PF13432">
    <property type="entry name" value="TPR_16"/>
    <property type="match status" value="1"/>
</dbReference>
<dbReference type="PANTHER" id="PTHR12558">
    <property type="entry name" value="CELL DIVISION CYCLE 16,23,27"/>
    <property type="match status" value="1"/>
</dbReference>
<keyword evidence="1" id="KW-0802">TPR repeat</keyword>
<name>A0ABV8MPH2_9NEIS</name>
<dbReference type="Proteomes" id="UP001595791">
    <property type="component" value="Unassembled WGS sequence"/>
</dbReference>
<gene>
    <name evidence="3" type="primary">pilW</name>
    <name evidence="3" type="ORF">ACFOW7_07625</name>
</gene>
<protein>
    <submittedName>
        <fullName evidence="3">Type IV pilus biogenesis/stability protein PilW</fullName>
    </submittedName>
</protein>
<evidence type="ECO:0000256" key="2">
    <source>
        <dbReference type="SAM" id="SignalP"/>
    </source>
</evidence>
<feature type="signal peptide" evidence="2">
    <location>
        <begin position="1"/>
        <end position="22"/>
    </location>
</feature>
<dbReference type="NCBIfam" id="TIGR02521">
    <property type="entry name" value="type_IV_pilW"/>
    <property type="match status" value="1"/>
</dbReference>
<evidence type="ECO:0000256" key="1">
    <source>
        <dbReference type="PROSITE-ProRule" id="PRU00339"/>
    </source>
</evidence>
<sequence length="253" mass="28136">MRIVQLVLCSLLSGALTATAVAAEEGQSAARTELARLRTELAGGYYARGQYAVALEEVKTALEAASDYGPAYNVQGLIYMDLGELDTAEQSFQRALRIDSTNPDNNHNYGWFLCNKRARYPEAIRYFFAALKNPLYATPVKSIQLVGICALRGNDLAMAEEYLQRADRMLPNNGQTVLGLAGLAYRRGELQQARDLLLRQARLVSPSAESLWLNIRVERKLGNSDVEQGFAKELRTRFPDSPEAKLLAQQKFD</sequence>
<keyword evidence="2" id="KW-0732">Signal</keyword>
<evidence type="ECO:0000313" key="4">
    <source>
        <dbReference type="Proteomes" id="UP001595791"/>
    </source>
</evidence>